<feature type="transmembrane region" description="Helical" evidence="2">
    <location>
        <begin position="33"/>
        <end position="60"/>
    </location>
</feature>
<gene>
    <name evidence="3" type="ORF">V4C56_27665</name>
</gene>
<dbReference type="RefSeq" id="WP_342959213.1">
    <property type="nucleotide sequence ID" value="NZ_JAZHFZ010000024.1"/>
</dbReference>
<name>A0ABU9R8L2_9BURK</name>
<keyword evidence="2" id="KW-0472">Membrane</keyword>
<organism evidence="3 4">
    <name type="scientific">Paraburkholderia azotifigens</name>
    <dbReference type="NCBI Taxonomy" id="2057004"/>
    <lineage>
        <taxon>Bacteria</taxon>
        <taxon>Pseudomonadati</taxon>
        <taxon>Pseudomonadota</taxon>
        <taxon>Betaproteobacteria</taxon>
        <taxon>Burkholderiales</taxon>
        <taxon>Burkholderiaceae</taxon>
        <taxon>Paraburkholderia</taxon>
    </lineage>
</organism>
<dbReference type="Proteomes" id="UP001481677">
    <property type="component" value="Unassembled WGS sequence"/>
</dbReference>
<evidence type="ECO:0000256" key="2">
    <source>
        <dbReference type="SAM" id="Phobius"/>
    </source>
</evidence>
<reference evidence="3 4" key="1">
    <citation type="submission" date="2024-01" db="EMBL/GenBank/DDBJ databases">
        <title>The diversity of rhizobia nodulating Mimosa spp. in eleven states of Brazil covering several biomes is determined by host plant, location, and edaphic factors.</title>
        <authorList>
            <person name="Rouws L."/>
            <person name="Barauna A."/>
            <person name="Beukes C."/>
            <person name="De Faria S.M."/>
            <person name="Gross E."/>
            <person name="Dos Reis Junior F.B."/>
            <person name="Simon M."/>
            <person name="Maluk M."/>
            <person name="Odee D.W."/>
            <person name="Kenicer G."/>
            <person name="Young J.P.W."/>
            <person name="Reis V.M."/>
            <person name="Zilli J."/>
            <person name="James E.K."/>
        </authorList>
    </citation>
    <scope>NUCLEOTIDE SEQUENCE [LARGE SCALE GENOMIC DNA]</scope>
    <source>
        <strain evidence="3 4">JPY530</strain>
    </source>
</reference>
<feature type="region of interest" description="Disordered" evidence="1">
    <location>
        <begin position="166"/>
        <end position="186"/>
    </location>
</feature>
<evidence type="ECO:0000313" key="4">
    <source>
        <dbReference type="Proteomes" id="UP001481677"/>
    </source>
</evidence>
<dbReference type="EMBL" id="JAZHGA010000023">
    <property type="protein sequence ID" value="MEM5343387.1"/>
    <property type="molecule type" value="Genomic_DNA"/>
</dbReference>
<keyword evidence="4" id="KW-1185">Reference proteome</keyword>
<proteinExistence type="predicted"/>
<accession>A0ABU9R8L2</accession>
<sequence>MLYMGFLLQACLLGTLAWNFFDDAMGRSPLRMVVVGMVLCITGIGLGTSIANFEGVWLFSNEHNKLELVSQLINVVITAAGGNVLASGLVLRADMANQRAILDARQRLQDARVTVAGLLRDHKYLALDSSFITPDVASRRSSAIWNLIEHTIDDYRQANKLLERMGLDEEPNPYPKRKQNPSGRRI</sequence>
<feature type="transmembrane region" description="Helical" evidence="2">
    <location>
        <begin position="72"/>
        <end position="91"/>
    </location>
</feature>
<feature type="compositionally biased region" description="Basic residues" evidence="1">
    <location>
        <begin position="175"/>
        <end position="186"/>
    </location>
</feature>
<keyword evidence="2" id="KW-0812">Transmembrane</keyword>
<keyword evidence="2" id="KW-1133">Transmembrane helix</keyword>
<protein>
    <submittedName>
        <fullName evidence="3">Uncharacterized protein</fullName>
    </submittedName>
</protein>
<comment type="caution">
    <text evidence="3">The sequence shown here is derived from an EMBL/GenBank/DDBJ whole genome shotgun (WGS) entry which is preliminary data.</text>
</comment>
<evidence type="ECO:0000313" key="3">
    <source>
        <dbReference type="EMBL" id="MEM5343387.1"/>
    </source>
</evidence>
<evidence type="ECO:0000256" key="1">
    <source>
        <dbReference type="SAM" id="MobiDB-lite"/>
    </source>
</evidence>